<dbReference type="SUPFAM" id="SSF53187">
    <property type="entry name" value="Zn-dependent exopeptidases"/>
    <property type="match status" value="1"/>
</dbReference>
<keyword evidence="10" id="KW-1185">Reference proteome</keyword>
<dbReference type="GO" id="GO:0000328">
    <property type="term" value="C:fungal-type vacuole lumen"/>
    <property type="evidence" value="ECO:0007669"/>
    <property type="project" value="TreeGrafter"/>
</dbReference>
<dbReference type="Proteomes" id="UP000279259">
    <property type="component" value="Unassembled WGS sequence"/>
</dbReference>
<dbReference type="STRING" id="1890683.A0A427YJY1"/>
<keyword evidence="8" id="KW-0812">Transmembrane</keyword>
<protein>
    <submittedName>
        <fullName evidence="9">Uncharacterized protein</fullName>
    </submittedName>
</protein>
<name>A0A427YJY1_9TREE</name>
<dbReference type="InterPro" id="IPR047177">
    <property type="entry name" value="Pept_M20A"/>
</dbReference>
<dbReference type="CDD" id="cd05674">
    <property type="entry name" value="M20_yscS"/>
    <property type="match status" value="1"/>
</dbReference>
<dbReference type="Pfam" id="PF01546">
    <property type="entry name" value="Peptidase_M20"/>
    <property type="match status" value="1"/>
</dbReference>
<feature type="transmembrane region" description="Helical" evidence="8">
    <location>
        <begin position="25"/>
        <end position="44"/>
    </location>
</feature>
<proteinExistence type="inferred from homology"/>
<dbReference type="AlphaFoldDB" id="A0A427YJY1"/>
<dbReference type="GO" id="GO:0051603">
    <property type="term" value="P:proteolysis involved in protein catabolic process"/>
    <property type="evidence" value="ECO:0007669"/>
    <property type="project" value="TreeGrafter"/>
</dbReference>
<feature type="binding site" evidence="7">
    <location>
        <position position="158"/>
    </location>
    <ligand>
        <name>Zn(2+)</name>
        <dbReference type="ChEBI" id="CHEBI:29105"/>
        <label>2</label>
    </ligand>
</feature>
<gene>
    <name evidence="9" type="ORF">EHS25_009679</name>
</gene>
<evidence type="ECO:0000256" key="1">
    <source>
        <dbReference type="ARBA" id="ARBA00006247"/>
    </source>
</evidence>
<dbReference type="PANTHER" id="PTHR45962">
    <property type="entry name" value="N-FATTY-ACYL-AMINO ACID SYNTHASE/HYDROLASE PM20D1"/>
    <property type="match status" value="1"/>
</dbReference>
<evidence type="ECO:0000256" key="8">
    <source>
        <dbReference type="SAM" id="Phobius"/>
    </source>
</evidence>
<evidence type="ECO:0000256" key="7">
    <source>
        <dbReference type="PIRSR" id="PIRSR037217-2"/>
    </source>
</evidence>
<feature type="binding site" evidence="7">
    <location>
        <position position="186"/>
    </location>
    <ligand>
        <name>Zn(2+)</name>
        <dbReference type="ChEBI" id="CHEBI:29105"/>
        <label>2</label>
    </ligand>
</feature>
<comment type="caution">
    <text evidence="9">The sequence shown here is derived from an EMBL/GenBank/DDBJ whole genome shotgun (WGS) entry which is preliminary data.</text>
</comment>
<evidence type="ECO:0000256" key="2">
    <source>
        <dbReference type="ARBA" id="ARBA00022670"/>
    </source>
</evidence>
<comment type="similarity">
    <text evidence="1">Belongs to the peptidase M20A family.</text>
</comment>
<dbReference type="Gene3D" id="3.40.630.10">
    <property type="entry name" value="Zn peptidases"/>
    <property type="match status" value="1"/>
</dbReference>
<feature type="binding site" evidence="7">
    <location>
        <position position="222"/>
    </location>
    <ligand>
        <name>Zn(2+)</name>
        <dbReference type="ChEBI" id="CHEBI:29105"/>
        <label>1</label>
    </ligand>
</feature>
<keyword evidence="2" id="KW-0645">Protease</keyword>
<dbReference type="PANTHER" id="PTHR45962:SF1">
    <property type="entry name" value="N-FATTY-ACYL-AMINO ACID SYNTHASE_HYDROLASE PM20D1"/>
    <property type="match status" value="1"/>
</dbReference>
<dbReference type="PIRSF" id="PIRSF037217">
    <property type="entry name" value="Carboxypeptidase_S"/>
    <property type="match status" value="1"/>
</dbReference>
<dbReference type="GO" id="GO:0046872">
    <property type="term" value="F:metal ion binding"/>
    <property type="evidence" value="ECO:0007669"/>
    <property type="project" value="UniProtKB-KW"/>
</dbReference>
<reference evidence="9 10" key="1">
    <citation type="submission" date="2018-11" db="EMBL/GenBank/DDBJ databases">
        <title>Genome sequence of Saitozyma podzolica DSM 27192.</title>
        <authorList>
            <person name="Aliyu H."/>
            <person name="Gorte O."/>
            <person name="Ochsenreither K."/>
        </authorList>
    </citation>
    <scope>NUCLEOTIDE SEQUENCE [LARGE SCALE GENOMIC DNA]</scope>
    <source>
        <strain evidence="9 10">DSM 27192</strain>
    </source>
</reference>
<dbReference type="EMBL" id="RSCD01000008">
    <property type="protein sequence ID" value="RSH91380.1"/>
    <property type="molecule type" value="Genomic_DNA"/>
</dbReference>
<keyword evidence="8" id="KW-0472">Membrane</keyword>
<evidence type="ECO:0000256" key="6">
    <source>
        <dbReference type="PIRSR" id="PIRSR037217-1"/>
    </source>
</evidence>
<feature type="active site" description="Proton acceptor" evidence="6">
    <location>
        <position position="221"/>
    </location>
</feature>
<evidence type="ECO:0000256" key="5">
    <source>
        <dbReference type="ARBA" id="ARBA00022833"/>
    </source>
</evidence>
<keyword evidence="3 7" id="KW-0479">Metal-binding</keyword>
<feature type="binding site" evidence="7">
    <location>
        <position position="541"/>
    </location>
    <ligand>
        <name>Zn(2+)</name>
        <dbReference type="ChEBI" id="CHEBI:29105"/>
        <label>1</label>
    </ligand>
</feature>
<keyword evidence="8" id="KW-1133">Transmembrane helix</keyword>
<dbReference type="PROSITE" id="PS00759">
    <property type="entry name" value="ARGE_DAPE_CPG2_2"/>
    <property type="match status" value="1"/>
</dbReference>
<evidence type="ECO:0000256" key="3">
    <source>
        <dbReference type="ARBA" id="ARBA00022723"/>
    </source>
</evidence>
<dbReference type="InterPro" id="IPR017141">
    <property type="entry name" value="Pept_M20_carboxypep"/>
</dbReference>
<sequence length="566" mass="61775">MVNGPIYLPTSANDSAPKRRSASRWAFSAFALLAVLATTTWSFGSVTLVATGVNVAPSCEQAKPIMPEGYSLSGIYDEKEQIIDWLSGAIKIPTQIYDEMGPVDEDPRWKPLGDFHEYLEKSFPLVHQHLERTIVDWALVYEWKGSDESLKPVFLTAHQDVVPVLESTLGQWEQPPFSGYYDGTNDTKGSLIAIMGAIEHLLKSTEFKPTRSVILGFGSDEERGGQVGAPAIAKFLLDKYGKDSMSLGMINTWGQQFAVPGVAEKGHYDLGISVETLGGHSSVPRIGLMSLLIAELEKNPHPLVLEEASPMYGFVTCAADYAEDMPKGLKSTVKKAGKGDKKAWSNLAQEIVDTGIPGQSHGPGQGDPIRALMSTTQATDIINGGVKVNALPEVVTAVINHRVNVASDHVELQDRTISTLMPVVKKYNLTLVGFGETVHTGGASKVVLSNAYGYYTDPAPISPFTIDDPAWKVMAGTARGMWASRPEVSDNGAIVELPQGEDLVMAPFFTTGNTDTRRYWDLTRSIYRFRYFDMSAGSGAHTINEWTFTRWYAAIILTMDQAKDVA</sequence>
<dbReference type="InterPro" id="IPR002933">
    <property type="entry name" value="Peptidase_M20"/>
</dbReference>
<organism evidence="9 10">
    <name type="scientific">Saitozyma podzolica</name>
    <dbReference type="NCBI Taxonomy" id="1890683"/>
    <lineage>
        <taxon>Eukaryota</taxon>
        <taxon>Fungi</taxon>
        <taxon>Dikarya</taxon>
        <taxon>Basidiomycota</taxon>
        <taxon>Agaricomycotina</taxon>
        <taxon>Tremellomycetes</taxon>
        <taxon>Tremellales</taxon>
        <taxon>Trimorphomycetaceae</taxon>
        <taxon>Saitozyma</taxon>
    </lineage>
</organism>
<dbReference type="OrthoDB" id="3064516at2759"/>
<evidence type="ECO:0000256" key="4">
    <source>
        <dbReference type="ARBA" id="ARBA00022801"/>
    </source>
</evidence>
<keyword evidence="5 7" id="KW-0862">Zinc</keyword>
<evidence type="ECO:0000313" key="9">
    <source>
        <dbReference type="EMBL" id="RSH91380.1"/>
    </source>
</evidence>
<dbReference type="GO" id="GO:0004181">
    <property type="term" value="F:metallocarboxypeptidase activity"/>
    <property type="evidence" value="ECO:0007669"/>
    <property type="project" value="InterPro"/>
</dbReference>
<accession>A0A427YJY1</accession>
<feature type="active site" evidence="6">
    <location>
        <position position="160"/>
    </location>
</feature>
<evidence type="ECO:0000313" key="10">
    <source>
        <dbReference type="Proteomes" id="UP000279259"/>
    </source>
</evidence>
<keyword evidence="4" id="KW-0378">Hydrolase</keyword>
<feature type="binding site" evidence="7">
    <location>
        <position position="186"/>
    </location>
    <ligand>
        <name>Zn(2+)</name>
        <dbReference type="ChEBI" id="CHEBI:29105"/>
        <label>1</label>
    </ligand>
</feature>
<dbReference type="InterPro" id="IPR001261">
    <property type="entry name" value="ArgE/DapE_CS"/>
</dbReference>